<dbReference type="EMBL" id="CP001787">
    <property type="protein sequence ID" value="ACX72375.1"/>
    <property type="molecule type" value="Genomic_DNA"/>
</dbReference>
<dbReference type="HOGENOM" id="CLU_1154366_0_0_2"/>
<reference evidence="2" key="1">
    <citation type="submission" date="2009-10" db="EMBL/GenBank/DDBJ databases">
        <title>Complete sequence of chromosome of Methanocaldococcus vulcanius M7.</title>
        <authorList>
            <consortium name="US DOE Joint Genome Institute"/>
            <person name="Lucas S."/>
            <person name="Copeland A."/>
            <person name="Lapidus A."/>
            <person name="Glavina del Rio T."/>
            <person name="Dalin E."/>
            <person name="Tice H."/>
            <person name="Bruce D."/>
            <person name="Goodwin L."/>
            <person name="Pitluck S."/>
            <person name="Lcollab F.I."/>
            <person name="Brettin T."/>
            <person name="Detter J.C."/>
            <person name="Han C."/>
            <person name="Tapia R."/>
            <person name="Kuske C.R."/>
            <person name="Schmutz J."/>
            <person name="Larimer F."/>
            <person name="Land M."/>
            <person name="Hauser L."/>
            <person name="Kyrpides N."/>
            <person name="Ovchinikova G."/>
            <person name="Sieprawska-Lupa M."/>
            <person name="Whitman W.B."/>
            <person name="Woyke T."/>
        </authorList>
    </citation>
    <scope>NUCLEOTIDE SEQUENCE [LARGE SCALE GENOMIC DNA]</scope>
    <source>
        <strain evidence="2">M7</strain>
    </source>
</reference>
<proteinExistence type="predicted"/>
<dbReference type="eggNOG" id="arCOG05987">
    <property type="taxonomic scope" value="Archaea"/>
</dbReference>
<evidence type="ECO:0000313" key="3">
    <source>
        <dbReference type="Proteomes" id="UP000002063"/>
    </source>
</evidence>
<keyword evidence="3" id="KW-1185">Reference proteome</keyword>
<dbReference type="AlphaFoldDB" id="C9RFM3"/>
<organism evidence="2 3">
    <name type="scientific">Methanocaldococcus vulcanius (strain ATCC 700851 / DSM 12094 / M7)</name>
    <name type="common">Methanococcus vulcanius</name>
    <dbReference type="NCBI Taxonomy" id="579137"/>
    <lineage>
        <taxon>Archaea</taxon>
        <taxon>Methanobacteriati</taxon>
        <taxon>Methanobacteriota</taxon>
        <taxon>Methanomada group</taxon>
        <taxon>Methanococci</taxon>
        <taxon>Methanococcales</taxon>
        <taxon>Methanocaldococcaceae</taxon>
        <taxon>Methanocaldococcus</taxon>
    </lineage>
</organism>
<name>C9RFM3_METVM</name>
<protein>
    <submittedName>
        <fullName evidence="2">Uncharacterized protein</fullName>
    </submittedName>
</protein>
<feature type="transmembrane region" description="Helical" evidence="1">
    <location>
        <begin position="36"/>
        <end position="57"/>
    </location>
</feature>
<dbReference type="STRING" id="579137.Metvu_0516"/>
<dbReference type="KEGG" id="mvu:Metvu_0516"/>
<evidence type="ECO:0000256" key="1">
    <source>
        <dbReference type="SAM" id="Phobius"/>
    </source>
</evidence>
<dbReference type="Proteomes" id="UP000002063">
    <property type="component" value="Chromosome"/>
</dbReference>
<feature type="transmembrane region" description="Helical" evidence="1">
    <location>
        <begin position="6"/>
        <end position="29"/>
    </location>
</feature>
<keyword evidence="1" id="KW-0812">Transmembrane</keyword>
<accession>C9RFM3</accession>
<evidence type="ECO:0000313" key="2">
    <source>
        <dbReference type="EMBL" id="ACX72375.1"/>
    </source>
</evidence>
<sequence>MVKIILNIIKFILSQIYTNTYINLVVFIMNKSGMSLIITMLLLIGTAIVIGAAYYAWSNDVFKGTTEKITPTIDASIGSFIKPIEISTIQTYYFTNLDLNSDSEIENNPEERFIQAIKLEFINNIDDGMYINTRVYCLTPNISWASVNIDENNHNQLLDRDGEPYNYSGQYIFFNGTTYSSSMKFYDEEGRLYYASSSNGTPINTSNLLDLIDLNCPSKSFFLNGNSKEDITYYILINHTKVPNTLIFEIVASTKYGEVDKKITFEIS</sequence>
<gene>
    <name evidence="2" type="ordered locus">Metvu_0516</name>
</gene>
<keyword evidence="1" id="KW-1133">Transmembrane helix</keyword>
<keyword evidence="1" id="KW-0472">Membrane</keyword>